<dbReference type="Gene3D" id="3.90.182.10">
    <property type="entry name" value="Toxin - Anthrax Protective Antigen,domain 1"/>
    <property type="match status" value="1"/>
</dbReference>
<evidence type="ECO:0000259" key="2">
    <source>
        <dbReference type="PROSITE" id="PS51820"/>
    </source>
</evidence>
<sequence length="932" mass="105101">MEIDFNCHGCGLQLAAPSEMAGLHVRCDHCDMKQEVPASSQEISFSCGGCARSLSAPINYVGGKVRCDHCETKMLVPKAGDEARIIEETKVHVVSHPTPLDPVDVHSPEAENTIDLDNLLDRDHDLVASVVTEQDFKVEEPCPKESLSQRAKNSRKRQKSSSGLSIFVLSFLLVFTVIICVIYQKKIKINDDSSMAQSAESSAAEYEPVFGAASSPGELNQNLEVSEPLSQKHIEIVERMVQLPKPLIMRDWLKVSQKYYQFIMRPGYELDGHLLMKVSPRGKDAGQYAINANYLSSQSGQEAWDCEFYDNMNFSGTAILKRLDRDINFNWKHGKPLEEIARDKFSVRWSTSLTAPETRTYKFFLKSDDSARLSIDGKQVMGKLNGLVKTSAEIKLTKGQKYELVLEFKEVGGEAYVYFNWDYQSPAEREEMKRNTTFDLRMPSYRHSKPGGEIFTNVSAVVGAKMVGIDPVKLVGFDILKSVKLWYDEKHGLYRHGPGQNSPELHSGIYGYWSSVYGVMLADLFPEDPDFLNQVKASTDAFLAIAKGLGCPDKPDFDTLGFNFETNAPGGRNEPMNRYGNSPIVAWMNLLGYQLQGKQEMLECARSAMRYYTENPGRYELTHVMAPYVASKLNAEHGDQFDLAKIYEVWFGGGGEKKIWRITAGEEFDGVTVDGLDGAVWKSGNFLCFTMGSLNGPAWLLPALRYDQTYARAIAKYSLNMANSMRLMQGYKQDWNRQDHKDWKDKFDPEYLLFYEALGSAEFSDKRLYSPYATGDPIRLGWGTPKVERKDYLAQKKEWFSKTSNNLGMYMGNHVGLLGAICEKTNVEGILRWDCLKTEWLHEKAHPTFLYWNPHSSAKKVNIDIDDKVKGLVDVYDSVSQKFIATGLKSGQKIRMEADQSMLLIMVPHGAEISREASQLKANGIVIDYQLK</sequence>
<protein>
    <submittedName>
        <fullName evidence="3">PA14 domain-containing protein</fullName>
    </submittedName>
</protein>
<dbReference type="PROSITE" id="PS51820">
    <property type="entry name" value="PA14"/>
    <property type="match status" value="1"/>
</dbReference>
<dbReference type="Proteomes" id="UP001214250">
    <property type="component" value="Chromosome 2"/>
</dbReference>
<dbReference type="Pfam" id="PF07691">
    <property type="entry name" value="PA14"/>
    <property type="match status" value="1"/>
</dbReference>
<dbReference type="InterPro" id="IPR011658">
    <property type="entry name" value="PA14_dom"/>
</dbReference>
<organism evidence="3 4">
    <name type="scientific">Lentisphaera profundi</name>
    <dbReference type="NCBI Taxonomy" id="1658616"/>
    <lineage>
        <taxon>Bacteria</taxon>
        <taxon>Pseudomonadati</taxon>
        <taxon>Lentisphaerota</taxon>
        <taxon>Lentisphaeria</taxon>
        <taxon>Lentisphaerales</taxon>
        <taxon>Lentisphaeraceae</taxon>
        <taxon>Lentisphaera</taxon>
    </lineage>
</organism>
<feature type="domain" description="PA14" evidence="2">
    <location>
        <begin position="299"/>
        <end position="436"/>
    </location>
</feature>
<feature type="transmembrane region" description="Helical" evidence="1">
    <location>
        <begin position="164"/>
        <end position="184"/>
    </location>
</feature>
<gene>
    <name evidence="3" type="ORF">PQO03_14365</name>
</gene>
<keyword evidence="1" id="KW-0472">Membrane</keyword>
<proteinExistence type="predicted"/>
<dbReference type="RefSeq" id="WP_274153880.1">
    <property type="nucleotide sequence ID" value="NZ_CP117812.1"/>
</dbReference>
<dbReference type="SUPFAM" id="SSF56988">
    <property type="entry name" value="Anthrax protective antigen"/>
    <property type="match status" value="1"/>
</dbReference>
<keyword evidence="1" id="KW-1133">Transmembrane helix</keyword>
<name>A0ABY7VXS7_9BACT</name>
<dbReference type="EMBL" id="CP117812">
    <property type="protein sequence ID" value="WDE99018.1"/>
    <property type="molecule type" value="Genomic_DNA"/>
</dbReference>
<dbReference type="SMART" id="SM00758">
    <property type="entry name" value="PA14"/>
    <property type="match status" value="1"/>
</dbReference>
<dbReference type="InterPro" id="IPR037524">
    <property type="entry name" value="PA14/GLEYA"/>
</dbReference>
<keyword evidence="1" id="KW-0812">Transmembrane</keyword>
<evidence type="ECO:0000256" key="1">
    <source>
        <dbReference type="SAM" id="Phobius"/>
    </source>
</evidence>
<evidence type="ECO:0000313" key="3">
    <source>
        <dbReference type="EMBL" id="WDE99018.1"/>
    </source>
</evidence>
<accession>A0ABY7VXS7</accession>
<reference evidence="3 4" key="1">
    <citation type="submission" date="2023-02" db="EMBL/GenBank/DDBJ databases">
        <title>Genome sequence of Lentisphaera profundi SAORIC-696.</title>
        <authorList>
            <person name="Kim e."/>
            <person name="Cho J.-C."/>
            <person name="Choi A."/>
            <person name="Kang I."/>
        </authorList>
    </citation>
    <scope>NUCLEOTIDE SEQUENCE [LARGE SCALE GENOMIC DNA]</scope>
    <source>
        <strain evidence="3 4">SAORIC-696</strain>
    </source>
</reference>
<evidence type="ECO:0000313" key="4">
    <source>
        <dbReference type="Proteomes" id="UP001214250"/>
    </source>
</evidence>
<keyword evidence="4" id="KW-1185">Reference proteome</keyword>